<dbReference type="GO" id="GO:0000278">
    <property type="term" value="P:mitotic cell cycle"/>
    <property type="evidence" value="ECO:0007669"/>
    <property type="project" value="TreeGrafter"/>
</dbReference>
<evidence type="ECO:0000313" key="11">
    <source>
        <dbReference type="EMBL" id="EMC93871.1"/>
    </source>
</evidence>
<dbReference type="Gene3D" id="3.30.200.20">
    <property type="entry name" value="Phosphorylase Kinase, domain 1"/>
    <property type="match status" value="1"/>
</dbReference>
<proteinExistence type="predicted"/>
<dbReference type="HOGENOM" id="CLU_019103_0_0_1"/>
<dbReference type="EC" id="2.7.11.1" evidence="1"/>
<evidence type="ECO:0000256" key="9">
    <source>
        <dbReference type="SAM" id="MobiDB-lite"/>
    </source>
</evidence>
<comment type="catalytic activity">
    <reaction evidence="7">
        <text>L-threonyl-[protein] + ATP = O-phospho-L-threonyl-[protein] + ADP + H(+)</text>
        <dbReference type="Rhea" id="RHEA:46608"/>
        <dbReference type="Rhea" id="RHEA-COMP:11060"/>
        <dbReference type="Rhea" id="RHEA-COMP:11605"/>
        <dbReference type="ChEBI" id="CHEBI:15378"/>
        <dbReference type="ChEBI" id="CHEBI:30013"/>
        <dbReference type="ChEBI" id="CHEBI:30616"/>
        <dbReference type="ChEBI" id="CHEBI:61977"/>
        <dbReference type="ChEBI" id="CHEBI:456216"/>
        <dbReference type="EC" id="2.7.11.1"/>
    </reaction>
</comment>
<sequence>MPRPQVYGKRSRAIFNNNHAIFDSPERRNPYREPVEPAAKPTDDGNNNRTRVPCNAKAPKNTAGVLGHVDANAVALPAKLRQGRRSKLGMEGIQVEVVEQQKFATPLRCAIPRNDEDGTVPMLLVNHARAETPGEAQKLCKAEDCLAVSDCCEPIAHGIVEELLTEEPRPLHEAHHHEIPSAETHAVPDRVQADNVYSRHCSELLDLSNHPISSLAEWSDELSQHFTIAKIAEASFGEVYRLSLIHRLPGLDGHNESVFKMIALQPPVATLPTTGRQHTVALKKMLSMSRPDDVANEVKLLQRMSSIPGFTLFRDVRVLQGRPPKRFIEAFKAFNVEQKARHKDRSIFPDPGKRSSYSDKQLWAVIEMQDAGSDLERFIESGECHSVFAVWDVFWQVVLSLAKGEEAAEFEHRDLHLGNICVRLKAGASCPQEANGIDVKRKLGFTDLETTIIDYTISRCLLSAQSDKAVAYQDLALDRHLFAGDAEADYQYAMYRHMRSAVYANDPMASITKERTAMAAESGTWQQYHPITNLVWLHFILYKLLEQLDWPSAKRAPPKRQKLAHAEWKRANDLEHKLLKMQGLLNLETGLCKNGMRLASDAVALALTEGWLDVEDVIGGMADGLLEDQTLRPAEHNEMQAEDITEQLTHLQINVDVIEKHGLEIAEREARAGRHRSRRCKT</sequence>
<dbReference type="PANTHER" id="PTHR24419:SF18">
    <property type="entry name" value="SERINE_THREONINE-PROTEIN KINASE HASPIN"/>
    <property type="match status" value="1"/>
</dbReference>
<dbReference type="OrthoDB" id="21018at2759"/>
<keyword evidence="12" id="KW-1185">Reference proteome</keyword>
<dbReference type="SMART" id="SM01331">
    <property type="entry name" value="DUF3635"/>
    <property type="match status" value="1"/>
</dbReference>
<accession>M2MBI4</accession>
<comment type="catalytic activity">
    <reaction evidence="8">
        <text>L-seryl-[protein] + ATP = O-phospho-L-seryl-[protein] + ADP + H(+)</text>
        <dbReference type="Rhea" id="RHEA:17989"/>
        <dbReference type="Rhea" id="RHEA-COMP:9863"/>
        <dbReference type="Rhea" id="RHEA-COMP:11604"/>
        <dbReference type="ChEBI" id="CHEBI:15378"/>
        <dbReference type="ChEBI" id="CHEBI:29999"/>
        <dbReference type="ChEBI" id="CHEBI:30616"/>
        <dbReference type="ChEBI" id="CHEBI:83421"/>
        <dbReference type="ChEBI" id="CHEBI:456216"/>
        <dbReference type="EC" id="2.7.11.1"/>
    </reaction>
</comment>
<dbReference type="Gene3D" id="1.10.510.10">
    <property type="entry name" value="Transferase(Phosphotransferase) domain 1"/>
    <property type="match status" value="1"/>
</dbReference>
<dbReference type="EMBL" id="KB445559">
    <property type="protein sequence ID" value="EMC93871.1"/>
    <property type="molecule type" value="Genomic_DNA"/>
</dbReference>
<evidence type="ECO:0000256" key="5">
    <source>
        <dbReference type="ARBA" id="ARBA00022777"/>
    </source>
</evidence>
<feature type="compositionally biased region" description="Basic and acidic residues" evidence="9">
    <location>
        <begin position="24"/>
        <end position="35"/>
    </location>
</feature>
<dbReference type="GO" id="GO:0005737">
    <property type="term" value="C:cytoplasm"/>
    <property type="evidence" value="ECO:0007669"/>
    <property type="project" value="TreeGrafter"/>
</dbReference>
<dbReference type="eggNOG" id="KOG2464">
    <property type="taxonomic scope" value="Eukaryota"/>
</dbReference>
<evidence type="ECO:0000256" key="8">
    <source>
        <dbReference type="ARBA" id="ARBA00048679"/>
    </source>
</evidence>
<evidence type="ECO:0000313" key="12">
    <source>
        <dbReference type="Proteomes" id="UP000011761"/>
    </source>
</evidence>
<dbReference type="Proteomes" id="UP000011761">
    <property type="component" value="Unassembled WGS sequence"/>
</dbReference>
<dbReference type="GO" id="GO:0005634">
    <property type="term" value="C:nucleus"/>
    <property type="evidence" value="ECO:0007669"/>
    <property type="project" value="TreeGrafter"/>
</dbReference>
<dbReference type="InterPro" id="IPR024604">
    <property type="entry name" value="GSG2_C"/>
</dbReference>
<evidence type="ECO:0000259" key="10">
    <source>
        <dbReference type="SMART" id="SM01331"/>
    </source>
</evidence>
<dbReference type="GO" id="GO:0035556">
    <property type="term" value="P:intracellular signal transduction"/>
    <property type="evidence" value="ECO:0007669"/>
    <property type="project" value="TreeGrafter"/>
</dbReference>
<evidence type="ECO:0000256" key="2">
    <source>
        <dbReference type="ARBA" id="ARBA00022527"/>
    </source>
</evidence>
<dbReference type="AlphaFoldDB" id="M2MBI4"/>
<feature type="domain" description="Serine/threonine-protein kinase haspin C-terminal" evidence="10">
    <location>
        <begin position="479"/>
        <end position="580"/>
    </location>
</feature>
<dbReference type="GO" id="GO:0005524">
    <property type="term" value="F:ATP binding"/>
    <property type="evidence" value="ECO:0007669"/>
    <property type="project" value="UniProtKB-KW"/>
</dbReference>
<evidence type="ECO:0000256" key="1">
    <source>
        <dbReference type="ARBA" id="ARBA00012513"/>
    </source>
</evidence>
<reference evidence="11 12" key="1">
    <citation type="journal article" date="2012" name="PLoS Pathog.">
        <title>Diverse lifestyles and strategies of plant pathogenesis encoded in the genomes of eighteen Dothideomycetes fungi.</title>
        <authorList>
            <person name="Ohm R.A."/>
            <person name="Feau N."/>
            <person name="Henrissat B."/>
            <person name="Schoch C.L."/>
            <person name="Horwitz B.A."/>
            <person name="Barry K.W."/>
            <person name="Condon B.J."/>
            <person name="Copeland A.C."/>
            <person name="Dhillon B."/>
            <person name="Glaser F."/>
            <person name="Hesse C.N."/>
            <person name="Kosti I."/>
            <person name="LaButti K."/>
            <person name="Lindquist E.A."/>
            <person name="Lucas S."/>
            <person name="Salamov A.A."/>
            <person name="Bradshaw R.E."/>
            <person name="Ciuffetti L."/>
            <person name="Hamelin R.C."/>
            <person name="Kema G.H.J."/>
            <person name="Lawrence C."/>
            <person name="Scott J.A."/>
            <person name="Spatafora J.W."/>
            <person name="Turgeon B.G."/>
            <person name="de Wit P.J.G.M."/>
            <person name="Zhong S."/>
            <person name="Goodwin S.B."/>
            <person name="Grigoriev I.V."/>
        </authorList>
    </citation>
    <scope>NUCLEOTIDE SEQUENCE [LARGE SCALE GENOMIC DNA]</scope>
    <source>
        <strain evidence="11 12">UAMH 10762</strain>
    </source>
</reference>
<dbReference type="GeneID" id="19109750"/>
<dbReference type="GO" id="GO:0072354">
    <property type="term" value="F:histone H3T3 kinase activity"/>
    <property type="evidence" value="ECO:0007669"/>
    <property type="project" value="TreeGrafter"/>
</dbReference>
<keyword evidence="4" id="KW-0547">Nucleotide-binding</keyword>
<dbReference type="Pfam" id="PF12330">
    <property type="entry name" value="Haspin_kinase"/>
    <property type="match status" value="1"/>
</dbReference>
<evidence type="ECO:0000256" key="3">
    <source>
        <dbReference type="ARBA" id="ARBA00022679"/>
    </source>
</evidence>
<dbReference type="STRING" id="717646.M2MBI4"/>
<keyword evidence="5" id="KW-0418">Kinase</keyword>
<dbReference type="RefSeq" id="XP_007678911.1">
    <property type="nucleotide sequence ID" value="XM_007680721.1"/>
</dbReference>
<evidence type="ECO:0000256" key="6">
    <source>
        <dbReference type="ARBA" id="ARBA00022840"/>
    </source>
</evidence>
<keyword evidence="3" id="KW-0808">Transferase</keyword>
<dbReference type="SUPFAM" id="SSF56112">
    <property type="entry name" value="Protein kinase-like (PK-like)"/>
    <property type="match status" value="1"/>
</dbReference>
<keyword evidence="6" id="KW-0067">ATP-binding</keyword>
<evidence type="ECO:0000256" key="4">
    <source>
        <dbReference type="ARBA" id="ARBA00022741"/>
    </source>
</evidence>
<organism evidence="11 12">
    <name type="scientific">Baudoinia panamericana (strain UAMH 10762)</name>
    <name type="common">Angels' share fungus</name>
    <name type="synonym">Baudoinia compniacensis (strain UAMH 10762)</name>
    <dbReference type="NCBI Taxonomy" id="717646"/>
    <lineage>
        <taxon>Eukaryota</taxon>
        <taxon>Fungi</taxon>
        <taxon>Dikarya</taxon>
        <taxon>Ascomycota</taxon>
        <taxon>Pezizomycotina</taxon>
        <taxon>Dothideomycetes</taxon>
        <taxon>Dothideomycetidae</taxon>
        <taxon>Mycosphaerellales</taxon>
        <taxon>Teratosphaeriaceae</taxon>
        <taxon>Baudoinia</taxon>
    </lineage>
</organism>
<feature type="region of interest" description="Disordered" evidence="9">
    <location>
        <begin position="21"/>
        <end position="49"/>
    </location>
</feature>
<dbReference type="InterPro" id="IPR011009">
    <property type="entry name" value="Kinase-like_dom_sf"/>
</dbReference>
<dbReference type="OMA" id="YDIYRYM"/>
<evidence type="ECO:0000256" key="7">
    <source>
        <dbReference type="ARBA" id="ARBA00047899"/>
    </source>
</evidence>
<dbReference type="KEGG" id="bcom:BAUCODRAFT_212712"/>
<gene>
    <name evidence="11" type="ORF">BAUCODRAFT_212712</name>
</gene>
<name>M2MBI4_BAUPA</name>
<protein>
    <recommendedName>
        <fullName evidence="1">non-specific serine/threonine protein kinase</fullName>
        <ecNumber evidence="1">2.7.11.1</ecNumber>
    </recommendedName>
</protein>
<keyword evidence="2" id="KW-0723">Serine/threonine-protein kinase</keyword>
<dbReference type="PANTHER" id="PTHR24419">
    <property type="entry name" value="INTERLEUKIN-1 RECEPTOR-ASSOCIATED KINASE"/>
    <property type="match status" value="1"/>
</dbReference>